<accession>A0A9P4GVW5</accession>
<organism evidence="2 3">
    <name type="scientific">Setomelanomma holmii</name>
    <dbReference type="NCBI Taxonomy" id="210430"/>
    <lineage>
        <taxon>Eukaryota</taxon>
        <taxon>Fungi</taxon>
        <taxon>Dikarya</taxon>
        <taxon>Ascomycota</taxon>
        <taxon>Pezizomycotina</taxon>
        <taxon>Dothideomycetes</taxon>
        <taxon>Pleosporomycetidae</taxon>
        <taxon>Pleosporales</taxon>
        <taxon>Pleosporineae</taxon>
        <taxon>Phaeosphaeriaceae</taxon>
        <taxon>Setomelanomma</taxon>
    </lineage>
</organism>
<keyword evidence="1" id="KW-0472">Membrane</keyword>
<dbReference type="Proteomes" id="UP000799777">
    <property type="component" value="Unassembled WGS sequence"/>
</dbReference>
<keyword evidence="3" id="KW-1185">Reference proteome</keyword>
<keyword evidence="1" id="KW-0812">Transmembrane</keyword>
<dbReference type="EMBL" id="ML978403">
    <property type="protein sequence ID" value="KAF2022945.1"/>
    <property type="molecule type" value="Genomic_DNA"/>
</dbReference>
<sequence>YFWERVMSALLGTCQAGLSIAGITAIVFALRSKSEMYWVDMALGRILRVLLFPHWAIWLTYIITILTAPNIVYPMRSSSGYFACDSEPLHLLAAASILSSAVSRGRLLDHENSGSGQHGLGYKRLLTVFIITNAIAGLCQLRGAIAIYSISLAESRVDTSLRQGIFLVCPDHRRRAI</sequence>
<dbReference type="AlphaFoldDB" id="A0A9P4GVW5"/>
<feature type="non-terminal residue" evidence="2">
    <location>
        <position position="1"/>
    </location>
</feature>
<evidence type="ECO:0000313" key="3">
    <source>
        <dbReference type="Proteomes" id="UP000799777"/>
    </source>
</evidence>
<reference evidence="2" key="1">
    <citation type="journal article" date="2020" name="Stud. Mycol.">
        <title>101 Dothideomycetes genomes: a test case for predicting lifestyles and emergence of pathogens.</title>
        <authorList>
            <person name="Haridas S."/>
            <person name="Albert R."/>
            <person name="Binder M."/>
            <person name="Bloem J."/>
            <person name="Labutti K."/>
            <person name="Salamov A."/>
            <person name="Andreopoulos B."/>
            <person name="Baker S."/>
            <person name="Barry K."/>
            <person name="Bills G."/>
            <person name="Bluhm B."/>
            <person name="Cannon C."/>
            <person name="Castanera R."/>
            <person name="Culley D."/>
            <person name="Daum C."/>
            <person name="Ezra D."/>
            <person name="Gonzalez J."/>
            <person name="Henrissat B."/>
            <person name="Kuo A."/>
            <person name="Liang C."/>
            <person name="Lipzen A."/>
            <person name="Lutzoni F."/>
            <person name="Magnuson J."/>
            <person name="Mondo S."/>
            <person name="Nolan M."/>
            <person name="Ohm R."/>
            <person name="Pangilinan J."/>
            <person name="Park H.-J."/>
            <person name="Ramirez L."/>
            <person name="Alfaro M."/>
            <person name="Sun H."/>
            <person name="Tritt A."/>
            <person name="Yoshinaga Y."/>
            <person name="Zwiers L.-H."/>
            <person name="Turgeon B."/>
            <person name="Goodwin S."/>
            <person name="Spatafora J."/>
            <person name="Crous P."/>
            <person name="Grigoriev I."/>
        </authorList>
    </citation>
    <scope>NUCLEOTIDE SEQUENCE</scope>
    <source>
        <strain evidence="2">CBS 110217</strain>
    </source>
</reference>
<feature type="transmembrane region" description="Helical" evidence="1">
    <location>
        <begin position="6"/>
        <end position="30"/>
    </location>
</feature>
<name>A0A9P4GVW5_9PLEO</name>
<dbReference type="OrthoDB" id="3777149at2759"/>
<comment type="caution">
    <text evidence="2">The sequence shown here is derived from an EMBL/GenBank/DDBJ whole genome shotgun (WGS) entry which is preliminary data.</text>
</comment>
<protein>
    <submittedName>
        <fullName evidence="2">Uncharacterized protein</fullName>
    </submittedName>
</protein>
<keyword evidence="1" id="KW-1133">Transmembrane helix</keyword>
<evidence type="ECO:0000313" key="2">
    <source>
        <dbReference type="EMBL" id="KAF2022945.1"/>
    </source>
</evidence>
<feature type="transmembrane region" description="Helical" evidence="1">
    <location>
        <begin position="50"/>
        <end position="68"/>
    </location>
</feature>
<evidence type="ECO:0000256" key="1">
    <source>
        <dbReference type="SAM" id="Phobius"/>
    </source>
</evidence>
<proteinExistence type="predicted"/>
<gene>
    <name evidence="2" type="ORF">EK21DRAFT_81945</name>
</gene>